<evidence type="ECO:0000313" key="1">
    <source>
        <dbReference type="EMBL" id="GFT92474.1"/>
    </source>
</evidence>
<accession>A0A8X6U9M6</accession>
<name>A0A8X6U9M6_NEPPI</name>
<organism evidence="1 2">
    <name type="scientific">Nephila pilipes</name>
    <name type="common">Giant wood spider</name>
    <name type="synonym">Nephila maculata</name>
    <dbReference type="NCBI Taxonomy" id="299642"/>
    <lineage>
        <taxon>Eukaryota</taxon>
        <taxon>Metazoa</taxon>
        <taxon>Ecdysozoa</taxon>
        <taxon>Arthropoda</taxon>
        <taxon>Chelicerata</taxon>
        <taxon>Arachnida</taxon>
        <taxon>Araneae</taxon>
        <taxon>Araneomorphae</taxon>
        <taxon>Entelegynae</taxon>
        <taxon>Araneoidea</taxon>
        <taxon>Nephilidae</taxon>
        <taxon>Nephila</taxon>
    </lineage>
</organism>
<proteinExistence type="predicted"/>
<dbReference type="OrthoDB" id="10691784at2759"/>
<gene>
    <name evidence="1" type="ORF">NPIL_525991</name>
</gene>
<protein>
    <recommendedName>
        <fullName evidence="3">DUF4817 domain-containing protein</fullName>
    </recommendedName>
</protein>
<reference evidence="1" key="1">
    <citation type="submission" date="2020-08" db="EMBL/GenBank/DDBJ databases">
        <title>Multicomponent nature underlies the extraordinary mechanical properties of spider dragline silk.</title>
        <authorList>
            <person name="Kono N."/>
            <person name="Nakamura H."/>
            <person name="Mori M."/>
            <person name="Yoshida Y."/>
            <person name="Ohtoshi R."/>
            <person name="Malay A.D."/>
            <person name="Moran D.A.P."/>
            <person name="Tomita M."/>
            <person name="Numata K."/>
            <person name="Arakawa K."/>
        </authorList>
    </citation>
    <scope>NUCLEOTIDE SEQUENCE</scope>
</reference>
<sequence>MWAQQVKAQCVAWYKETDRYSSTSNFKTRYRREPPSRSTIRVWYTSFTKRVMFSIKWEDGGVICFRSQGRQSFERNPTKLARMLDRVLEMTRSIVYKVLHKRLCLYDNKVQLLQALKSRDKPQRDLFAVDMLAKTETNNFGKGLFSD</sequence>
<comment type="caution">
    <text evidence="1">The sequence shown here is derived from an EMBL/GenBank/DDBJ whole genome shotgun (WGS) entry which is preliminary data.</text>
</comment>
<evidence type="ECO:0008006" key="3">
    <source>
        <dbReference type="Google" id="ProtNLM"/>
    </source>
</evidence>
<dbReference type="EMBL" id="BMAW01121092">
    <property type="protein sequence ID" value="GFT92474.1"/>
    <property type="molecule type" value="Genomic_DNA"/>
</dbReference>
<dbReference type="Proteomes" id="UP000887013">
    <property type="component" value="Unassembled WGS sequence"/>
</dbReference>
<evidence type="ECO:0000313" key="2">
    <source>
        <dbReference type="Proteomes" id="UP000887013"/>
    </source>
</evidence>
<keyword evidence="2" id="KW-1185">Reference proteome</keyword>
<dbReference type="AlphaFoldDB" id="A0A8X6U9M6"/>